<sequence>MIKTDNEHLLKIILERFDKVDLQFDEVLSRLGQTEKSQQKDVKDTLYLISKKVDGIKYDVDYSSEKTGKHDTKINSLEKRIQS</sequence>
<name>A0A1S2LJT7_9BACI</name>
<reference evidence="1 2" key="1">
    <citation type="submission" date="2016-10" db="EMBL/GenBank/DDBJ databases">
        <title>Draft genome sequences of four alkaliphilic bacteria belonging to the Anaerobacillus genus.</title>
        <authorList>
            <person name="Bassil N.M."/>
            <person name="Lloyd J.R."/>
        </authorList>
    </citation>
    <scope>NUCLEOTIDE SEQUENCE [LARGE SCALE GENOMIC DNA]</scope>
    <source>
        <strain evidence="1 2">DSM 18345</strain>
    </source>
</reference>
<dbReference type="Proteomes" id="UP000179524">
    <property type="component" value="Unassembled WGS sequence"/>
</dbReference>
<dbReference type="AlphaFoldDB" id="A0A1S2LJT7"/>
<dbReference type="EMBL" id="MLQR01000031">
    <property type="protein sequence ID" value="OIJ12363.1"/>
    <property type="molecule type" value="Genomic_DNA"/>
</dbReference>
<protein>
    <submittedName>
        <fullName evidence="1">Uncharacterized protein</fullName>
    </submittedName>
</protein>
<keyword evidence="2" id="KW-1185">Reference proteome</keyword>
<evidence type="ECO:0000313" key="1">
    <source>
        <dbReference type="EMBL" id="OIJ12363.1"/>
    </source>
</evidence>
<organism evidence="1 2">
    <name type="scientific">Anaerobacillus alkalilacustris</name>
    <dbReference type="NCBI Taxonomy" id="393763"/>
    <lineage>
        <taxon>Bacteria</taxon>
        <taxon>Bacillati</taxon>
        <taxon>Bacillota</taxon>
        <taxon>Bacilli</taxon>
        <taxon>Bacillales</taxon>
        <taxon>Bacillaceae</taxon>
        <taxon>Anaerobacillus</taxon>
    </lineage>
</organism>
<accession>A0A1S2LJT7</accession>
<gene>
    <name evidence="1" type="ORF">BKP37_13035</name>
</gene>
<evidence type="ECO:0000313" key="2">
    <source>
        <dbReference type="Proteomes" id="UP000179524"/>
    </source>
</evidence>
<dbReference type="OrthoDB" id="2963161at2"/>
<comment type="caution">
    <text evidence="1">The sequence shown here is derived from an EMBL/GenBank/DDBJ whole genome shotgun (WGS) entry which is preliminary data.</text>
</comment>
<proteinExistence type="predicted"/>
<dbReference type="RefSeq" id="WP_071310042.1">
    <property type="nucleotide sequence ID" value="NZ_MLQR01000031.1"/>
</dbReference>